<feature type="region of interest" description="Disordered" evidence="5">
    <location>
        <begin position="117"/>
        <end position="137"/>
    </location>
</feature>
<dbReference type="Pfam" id="PF24961">
    <property type="entry name" value="NfeD_membrane"/>
    <property type="match status" value="1"/>
</dbReference>
<dbReference type="Pfam" id="PF25145">
    <property type="entry name" value="NfeD1b_N"/>
    <property type="match status" value="1"/>
</dbReference>
<evidence type="ECO:0000259" key="8">
    <source>
        <dbReference type="Pfam" id="PF24961"/>
    </source>
</evidence>
<evidence type="ECO:0000313" key="11">
    <source>
        <dbReference type="Proteomes" id="UP000016570"/>
    </source>
</evidence>
<evidence type="ECO:0000256" key="3">
    <source>
        <dbReference type="ARBA" id="ARBA00022989"/>
    </source>
</evidence>
<name>U3BFC2_VIBPR</name>
<keyword evidence="4 6" id="KW-0472">Membrane</keyword>
<dbReference type="STRING" id="1219065.VPR01S_01_02010"/>
<keyword evidence="3 6" id="KW-1133">Transmembrane helix</keyword>
<feature type="transmembrane region" description="Helical" evidence="6">
    <location>
        <begin position="339"/>
        <end position="360"/>
    </location>
</feature>
<dbReference type="InterPro" id="IPR002810">
    <property type="entry name" value="NfeD-like_C"/>
</dbReference>
<keyword evidence="11" id="KW-1185">Reference proteome</keyword>
<evidence type="ECO:0000256" key="2">
    <source>
        <dbReference type="ARBA" id="ARBA00022692"/>
    </source>
</evidence>
<dbReference type="Pfam" id="PF01957">
    <property type="entry name" value="NfeD"/>
    <property type="match status" value="1"/>
</dbReference>
<dbReference type="AlphaFoldDB" id="U3BFC2"/>
<evidence type="ECO:0000256" key="1">
    <source>
        <dbReference type="ARBA" id="ARBA00004141"/>
    </source>
</evidence>
<dbReference type="eggNOG" id="COG1030">
    <property type="taxonomic scope" value="Bacteria"/>
</dbReference>
<dbReference type="InterPro" id="IPR012340">
    <property type="entry name" value="NA-bd_OB-fold"/>
</dbReference>
<dbReference type="SUPFAM" id="SSF52096">
    <property type="entry name" value="ClpP/crotonase"/>
    <property type="match status" value="1"/>
</dbReference>
<reference evidence="10 11" key="1">
    <citation type="submission" date="2013-09" db="EMBL/GenBank/DDBJ databases">
        <title>Whole genome shotgun sequence of Vibrio proteolyticus NBRC 13287.</title>
        <authorList>
            <person name="Isaki S."/>
            <person name="Hosoyama A."/>
            <person name="Numata M."/>
            <person name="Hashimoto M."/>
            <person name="Hosoyama Y."/>
            <person name="Tsuchikane K."/>
            <person name="Noguchi M."/>
            <person name="Hirakata S."/>
            <person name="Ichikawa N."/>
            <person name="Ohji S."/>
            <person name="Yamazoe A."/>
            <person name="Fujita N."/>
        </authorList>
    </citation>
    <scope>NUCLEOTIDE SEQUENCE [LARGE SCALE GENOMIC DNA]</scope>
    <source>
        <strain evidence="10 11">NBRC 13287</strain>
    </source>
</reference>
<feature type="compositionally biased region" description="Basic and acidic residues" evidence="5">
    <location>
        <begin position="125"/>
        <end position="137"/>
    </location>
</feature>
<dbReference type="Gene3D" id="3.90.226.10">
    <property type="entry name" value="2-enoyl-CoA Hydratase, Chain A, domain 1"/>
    <property type="match status" value="1"/>
</dbReference>
<feature type="domain" description="NfeD1b N-terminal" evidence="9">
    <location>
        <begin position="15"/>
        <end position="207"/>
    </location>
</feature>
<feature type="transmembrane region" description="Helical" evidence="6">
    <location>
        <begin position="308"/>
        <end position="327"/>
    </location>
</feature>
<evidence type="ECO:0000259" key="9">
    <source>
        <dbReference type="Pfam" id="PF25145"/>
    </source>
</evidence>
<dbReference type="SUPFAM" id="SSF141322">
    <property type="entry name" value="NfeD domain-like"/>
    <property type="match status" value="1"/>
</dbReference>
<gene>
    <name evidence="10" type="ORF">VPR01S_01_02010</name>
</gene>
<evidence type="ECO:0000256" key="4">
    <source>
        <dbReference type="ARBA" id="ARBA00023136"/>
    </source>
</evidence>
<dbReference type="Proteomes" id="UP000016570">
    <property type="component" value="Unassembled WGS sequence"/>
</dbReference>
<comment type="subcellular location">
    <subcellularLocation>
        <location evidence="1">Membrane</location>
        <topology evidence="1">Multi-pass membrane protein</topology>
    </subcellularLocation>
</comment>
<evidence type="ECO:0000259" key="7">
    <source>
        <dbReference type="Pfam" id="PF01957"/>
    </source>
</evidence>
<evidence type="ECO:0000313" key="10">
    <source>
        <dbReference type="EMBL" id="GAD65428.1"/>
    </source>
</evidence>
<feature type="transmembrane region" description="Helical" evidence="6">
    <location>
        <begin position="284"/>
        <end position="301"/>
    </location>
</feature>
<dbReference type="InterPro" id="IPR056738">
    <property type="entry name" value="NfeD1b_N"/>
</dbReference>
<feature type="domain" description="NfeD integral membrane" evidence="8">
    <location>
        <begin position="239"/>
        <end position="356"/>
    </location>
</feature>
<dbReference type="CDD" id="cd07020">
    <property type="entry name" value="Clp_protease_NfeD_1"/>
    <property type="match status" value="1"/>
</dbReference>
<evidence type="ECO:0000256" key="5">
    <source>
        <dbReference type="SAM" id="MobiDB-lite"/>
    </source>
</evidence>
<feature type="transmembrane region" description="Helical" evidence="6">
    <location>
        <begin position="260"/>
        <end position="278"/>
    </location>
</feature>
<dbReference type="Gene3D" id="2.40.50.140">
    <property type="entry name" value="Nucleic acid-binding proteins"/>
    <property type="match status" value="1"/>
</dbReference>
<comment type="caution">
    <text evidence="10">The sequence shown here is derived from an EMBL/GenBank/DDBJ whole genome shotgun (WGS) entry which is preliminary data.</text>
</comment>
<protein>
    <submittedName>
        <fullName evidence="10">Peptidase S49 family protein</fullName>
    </submittedName>
</protein>
<dbReference type="InterPro" id="IPR052165">
    <property type="entry name" value="Membrane_assoc_protease"/>
</dbReference>
<accession>U3BFC2</accession>
<dbReference type="PANTHER" id="PTHR33507:SF4">
    <property type="entry name" value="NODULATION COMPETITIVENESS PROTEIN NFED"/>
    <property type="match status" value="1"/>
</dbReference>
<feature type="domain" description="NfeD-like C-terminal" evidence="7">
    <location>
        <begin position="372"/>
        <end position="426"/>
    </location>
</feature>
<organism evidence="10 11">
    <name type="scientific">Vibrio proteolyticus NBRC 13287</name>
    <dbReference type="NCBI Taxonomy" id="1219065"/>
    <lineage>
        <taxon>Bacteria</taxon>
        <taxon>Pseudomonadati</taxon>
        <taxon>Pseudomonadota</taxon>
        <taxon>Gammaproteobacteria</taxon>
        <taxon>Vibrionales</taxon>
        <taxon>Vibrionaceae</taxon>
        <taxon>Vibrio</taxon>
    </lineage>
</organism>
<dbReference type="InterPro" id="IPR029045">
    <property type="entry name" value="ClpP/crotonase-like_dom_sf"/>
</dbReference>
<dbReference type="InterPro" id="IPR056739">
    <property type="entry name" value="NfeD_membrane"/>
</dbReference>
<sequence length="433" mass="45813">MDGAEEAPSANTKTVPVLTISGAIGPAVGDYLIKEIQRANQLSNAVALVITIDTPGGLVSSLRDINQHILASNIPVLCLVYPQGARAASAGTYLLYACHIAAMSSATTLGAATPVNISGPAGGGEQKEDQKSAEPSAMEKKMLNDSIAYIRSLAQLRGRNVEWAEKAVREAATLSAPEALELNVINLIVETPAELIRQANGKSVTINNQLTVMELAGAVTEPREPDWRNQFLSTITDPNIAYILMLIGVYGLLLEFYSPGFGISGIVGAISLLIALYAFQLLPVNYVGLGLMCVGLALLVAESLIPSFGLFGISGMVAFVLGSVFLLDSDIPELRVSLNLIYGIAALSGGFIVFVLGRLLKLRKQKIVSGQEELLDSEAQVLGSFNGKGFVQVSGERWAAESQEQVEKGETVRINAVDGLTLKVSKISGSKEK</sequence>
<evidence type="ECO:0000256" key="6">
    <source>
        <dbReference type="SAM" id="Phobius"/>
    </source>
</evidence>
<dbReference type="PANTHER" id="PTHR33507">
    <property type="entry name" value="INNER MEMBRANE PROTEIN YBBJ"/>
    <property type="match status" value="1"/>
</dbReference>
<dbReference type="EMBL" id="BATJ01000001">
    <property type="protein sequence ID" value="GAD65428.1"/>
    <property type="molecule type" value="Genomic_DNA"/>
</dbReference>
<dbReference type="GO" id="GO:0016020">
    <property type="term" value="C:membrane"/>
    <property type="evidence" value="ECO:0007669"/>
    <property type="project" value="UniProtKB-SubCell"/>
</dbReference>
<keyword evidence="2 6" id="KW-0812">Transmembrane</keyword>
<proteinExistence type="predicted"/>